<organism evidence="2 3">
    <name type="scientific">Romanomermis culicivorax</name>
    <name type="common">Nematode worm</name>
    <dbReference type="NCBI Taxonomy" id="13658"/>
    <lineage>
        <taxon>Eukaryota</taxon>
        <taxon>Metazoa</taxon>
        <taxon>Ecdysozoa</taxon>
        <taxon>Nematoda</taxon>
        <taxon>Enoplea</taxon>
        <taxon>Dorylaimia</taxon>
        <taxon>Mermithida</taxon>
        <taxon>Mermithoidea</taxon>
        <taxon>Mermithidae</taxon>
        <taxon>Romanomermis</taxon>
    </lineage>
</organism>
<proteinExistence type="predicted"/>
<evidence type="ECO:0000256" key="1">
    <source>
        <dbReference type="SAM" id="MobiDB-lite"/>
    </source>
</evidence>
<evidence type="ECO:0000313" key="3">
    <source>
        <dbReference type="WBParaSite" id="nRc.2.0.1.t28895-RA"/>
    </source>
</evidence>
<evidence type="ECO:0000313" key="2">
    <source>
        <dbReference type="Proteomes" id="UP000887565"/>
    </source>
</evidence>
<feature type="compositionally biased region" description="Basic and acidic residues" evidence="1">
    <location>
        <begin position="160"/>
        <end position="169"/>
    </location>
</feature>
<feature type="region of interest" description="Disordered" evidence="1">
    <location>
        <begin position="138"/>
        <end position="169"/>
    </location>
</feature>
<name>A0A915JRI9_ROMCU</name>
<reference evidence="3" key="1">
    <citation type="submission" date="2022-11" db="UniProtKB">
        <authorList>
            <consortium name="WormBaseParasite"/>
        </authorList>
    </citation>
    <scope>IDENTIFICATION</scope>
</reference>
<dbReference type="WBParaSite" id="nRc.2.0.1.t28895-RA">
    <property type="protein sequence ID" value="nRc.2.0.1.t28895-RA"/>
    <property type="gene ID" value="nRc.2.0.1.g28895"/>
</dbReference>
<accession>A0A915JRI9</accession>
<protein>
    <submittedName>
        <fullName evidence="3">Uncharacterized protein</fullName>
    </submittedName>
</protein>
<dbReference type="AlphaFoldDB" id="A0A915JRI9"/>
<dbReference type="Proteomes" id="UP000887565">
    <property type="component" value="Unplaced"/>
</dbReference>
<sequence length="169" mass="18649">MPASLEESTETRIQGSITACSPDRCGTSHFILCLAPYDYRLIAAYSLDVSPVIHYCTYRIVATHGLDVGQISAPTSYHSKTDHPVPILRRHDFSTRWNLLTLQLLPPTGVPSDQSSLVLPPIPPPGTNPLSRLCTQTYTSSSRHGNAANKDHHTRSVPFDGHDDPWDPH</sequence>
<keyword evidence="2" id="KW-1185">Reference proteome</keyword>